<name>A0A250KY14_9GAMM</name>
<feature type="transmembrane region" description="Helical" evidence="9">
    <location>
        <begin position="87"/>
        <end position="105"/>
    </location>
</feature>
<feature type="transmembrane region" description="Helical" evidence="9">
    <location>
        <begin position="216"/>
        <end position="233"/>
    </location>
</feature>
<keyword evidence="12" id="KW-1185">Reference proteome</keyword>
<reference evidence="11 12" key="1">
    <citation type="submission" date="2016-12" db="EMBL/GenBank/DDBJ databases">
        <title>Genome sequencing of Methylocaldum marinum.</title>
        <authorList>
            <person name="Takeuchi M."/>
            <person name="Kamagata Y."/>
            <person name="Hiraoka S."/>
            <person name="Oshima K."/>
            <person name="Hattori M."/>
            <person name="Iwasaki W."/>
        </authorList>
    </citation>
    <scope>NUCLEOTIDE SEQUENCE [LARGE SCALE GENOMIC DNA]</scope>
    <source>
        <strain evidence="11 12">S8</strain>
    </source>
</reference>
<dbReference type="Proteomes" id="UP000266313">
    <property type="component" value="Chromosome"/>
</dbReference>
<evidence type="ECO:0000259" key="10">
    <source>
        <dbReference type="PROSITE" id="PS51201"/>
    </source>
</evidence>
<dbReference type="InterPro" id="IPR003148">
    <property type="entry name" value="RCK_N"/>
</dbReference>
<dbReference type="PANTHER" id="PTHR42751">
    <property type="entry name" value="SODIUM/HYDROGEN EXCHANGER FAMILY/TRKA DOMAIN PROTEIN"/>
    <property type="match status" value="1"/>
</dbReference>
<feature type="transmembrane region" description="Helical" evidence="9">
    <location>
        <begin position="298"/>
        <end position="320"/>
    </location>
</feature>
<dbReference type="PANTHER" id="PTHR42751:SF1">
    <property type="entry name" value="CATION_PROTON ANTIPORTER YBAL-RELATED"/>
    <property type="match status" value="1"/>
</dbReference>
<comment type="subcellular location">
    <subcellularLocation>
        <location evidence="1">Membrane</location>
        <topology evidence="1">Multi-pass membrane protein</topology>
    </subcellularLocation>
</comment>
<dbReference type="AlphaFoldDB" id="A0A250KY14"/>
<protein>
    <submittedName>
        <fullName evidence="11">Sodium/hydrogen exchanger</fullName>
    </submittedName>
</protein>
<dbReference type="Pfam" id="PF00999">
    <property type="entry name" value="Na_H_Exchanger"/>
    <property type="match status" value="1"/>
</dbReference>
<evidence type="ECO:0000313" key="11">
    <source>
        <dbReference type="EMBL" id="BBA36394.1"/>
    </source>
</evidence>
<evidence type="ECO:0000256" key="7">
    <source>
        <dbReference type="ARBA" id="ARBA00023065"/>
    </source>
</evidence>
<dbReference type="OrthoDB" id="9781411at2"/>
<feature type="transmembrane region" description="Helical" evidence="9">
    <location>
        <begin position="56"/>
        <end position="75"/>
    </location>
</feature>
<dbReference type="Gene3D" id="1.20.1530.20">
    <property type="match status" value="1"/>
</dbReference>
<evidence type="ECO:0000256" key="8">
    <source>
        <dbReference type="ARBA" id="ARBA00023136"/>
    </source>
</evidence>
<feature type="transmembrane region" description="Helical" evidence="9">
    <location>
        <begin position="182"/>
        <end position="204"/>
    </location>
</feature>
<dbReference type="GO" id="GO:0006813">
    <property type="term" value="P:potassium ion transport"/>
    <property type="evidence" value="ECO:0007669"/>
    <property type="project" value="InterPro"/>
</dbReference>
<dbReference type="RefSeq" id="WP_145986640.1">
    <property type="nucleotide sequence ID" value="NZ_AP017928.1"/>
</dbReference>
<evidence type="ECO:0000256" key="5">
    <source>
        <dbReference type="ARBA" id="ARBA00022692"/>
    </source>
</evidence>
<evidence type="ECO:0000313" key="12">
    <source>
        <dbReference type="Proteomes" id="UP000266313"/>
    </source>
</evidence>
<accession>A0A250KY14</accession>
<dbReference type="InterPro" id="IPR038770">
    <property type="entry name" value="Na+/solute_symporter_sf"/>
</dbReference>
<dbReference type="EMBL" id="AP017928">
    <property type="protein sequence ID" value="BBA36394.1"/>
    <property type="molecule type" value="Genomic_DNA"/>
</dbReference>
<feature type="transmembrane region" description="Helical" evidence="9">
    <location>
        <begin position="359"/>
        <end position="380"/>
    </location>
</feature>
<feature type="transmembrane region" description="Helical" evidence="9">
    <location>
        <begin position="148"/>
        <end position="170"/>
    </location>
</feature>
<feature type="transmembrane region" description="Helical" evidence="9">
    <location>
        <begin position="32"/>
        <end position="50"/>
    </location>
</feature>
<keyword evidence="4" id="KW-0050">Antiport</keyword>
<feature type="domain" description="RCK N-terminal" evidence="10">
    <location>
        <begin position="412"/>
        <end position="528"/>
    </location>
</feature>
<evidence type="ECO:0000256" key="2">
    <source>
        <dbReference type="ARBA" id="ARBA00005551"/>
    </source>
</evidence>
<evidence type="ECO:0000256" key="6">
    <source>
        <dbReference type="ARBA" id="ARBA00022989"/>
    </source>
</evidence>
<keyword evidence="5 9" id="KW-0812">Transmembrane</keyword>
<comment type="similarity">
    <text evidence="2">Belongs to the monovalent cation:proton antiporter 2 (CPA2) transporter (TC 2.A.37) family.</text>
</comment>
<dbReference type="GO" id="GO:0016020">
    <property type="term" value="C:membrane"/>
    <property type="evidence" value="ECO:0007669"/>
    <property type="project" value="UniProtKB-SubCell"/>
</dbReference>
<dbReference type="KEGG" id="mmai:sS8_4464"/>
<proteinExistence type="inferred from homology"/>
<dbReference type="InterPro" id="IPR006153">
    <property type="entry name" value="Cation/H_exchanger_TM"/>
</dbReference>
<gene>
    <name evidence="11" type="ORF">sS8_4464</name>
</gene>
<evidence type="ECO:0000256" key="3">
    <source>
        <dbReference type="ARBA" id="ARBA00022448"/>
    </source>
</evidence>
<keyword evidence="7" id="KW-0406">Ion transport</keyword>
<dbReference type="PROSITE" id="PS51201">
    <property type="entry name" value="RCK_N"/>
    <property type="match status" value="1"/>
</dbReference>
<evidence type="ECO:0000256" key="1">
    <source>
        <dbReference type="ARBA" id="ARBA00004141"/>
    </source>
</evidence>
<dbReference type="GO" id="GO:1902600">
    <property type="term" value="P:proton transmembrane transport"/>
    <property type="evidence" value="ECO:0007669"/>
    <property type="project" value="InterPro"/>
</dbReference>
<keyword evidence="8 9" id="KW-0472">Membrane</keyword>
<dbReference type="Pfam" id="PF02254">
    <property type="entry name" value="TrkA_N"/>
    <property type="match status" value="1"/>
</dbReference>
<feature type="transmembrane region" description="Helical" evidence="9">
    <location>
        <begin position="327"/>
        <end position="353"/>
    </location>
</feature>
<dbReference type="SUPFAM" id="SSF51735">
    <property type="entry name" value="NAD(P)-binding Rossmann-fold domains"/>
    <property type="match status" value="1"/>
</dbReference>
<evidence type="ECO:0000256" key="4">
    <source>
        <dbReference type="ARBA" id="ARBA00022449"/>
    </source>
</evidence>
<dbReference type="Gene3D" id="3.40.50.720">
    <property type="entry name" value="NAD(P)-binding Rossmann-like Domain"/>
    <property type="match status" value="1"/>
</dbReference>
<sequence length="651" mass="70326">MHDLSLLINIAAALGVAFVGGLVFRRMGLPTLVGYLLAGVAIGPFSPGFVGDPHTINQLAELGVIFLMFGVGLHFSFRSLWQVRDIAIVGALGQMATTAVLGYLLSQWWGWPPFSGVVLGLAISVASTIVLLRGLMDNGLLNTSHGQVAVGWLVMEDLATVLILLILPTLVPTENGFDWRALGFTVLAAVGFLMFMVFVGARLIPWLLMWVAHTRSRELFILVNLTTALGIALGSTELFGVSLALGAFMAGAVISESPLSHQIAADLLPFREAFSVLFFVSIGMLLDPHYLLDNIGPVLLLTGFIVFGKSTVTALWAFLFPRPARTALIVAAGTSQIGEFSFILGQAGLALGLLEKDQYSLILAGALLSIVINPLMFRLVGFAERGLQWVSPLWKLLDRFGRHLTTIDAPLAGHIVIVGCGRVGRHIAEVAEYLGLPYLVVESDAERAHVLDQRGVRTLLGDAANSEVLAHAALDRARLLVVTLPDEAASELTVAAGRDLAPNLPIIARAATRDGVQRLAELGAQHVIHPELEGGLQLVRHALLQLGFSMEDVRRYAESVRRDHYAALANSSEEQRLLRASFDRADLVQVAWLRLPRDSPWTGRAWEETALATRTGAALATILRDVHSVNDGFEWKKHLTGAAALGIDRTR</sequence>
<keyword evidence="6 9" id="KW-1133">Transmembrane helix</keyword>
<organism evidence="11 12">
    <name type="scientific">Methylocaldum marinum</name>
    <dbReference type="NCBI Taxonomy" id="1432792"/>
    <lineage>
        <taxon>Bacteria</taxon>
        <taxon>Pseudomonadati</taxon>
        <taxon>Pseudomonadota</taxon>
        <taxon>Gammaproteobacteria</taxon>
        <taxon>Methylococcales</taxon>
        <taxon>Methylococcaceae</taxon>
        <taxon>Methylocaldum</taxon>
    </lineage>
</organism>
<keyword evidence="3" id="KW-0813">Transport</keyword>
<feature type="transmembrane region" description="Helical" evidence="9">
    <location>
        <begin position="117"/>
        <end position="136"/>
    </location>
</feature>
<feature type="transmembrane region" description="Helical" evidence="9">
    <location>
        <begin position="6"/>
        <end position="25"/>
    </location>
</feature>
<dbReference type="InterPro" id="IPR036291">
    <property type="entry name" value="NAD(P)-bd_dom_sf"/>
</dbReference>
<evidence type="ECO:0000256" key="9">
    <source>
        <dbReference type="SAM" id="Phobius"/>
    </source>
</evidence>
<dbReference type="GO" id="GO:0015297">
    <property type="term" value="F:antiporter activity"/>
    <property type="evidence" value="ECO:0007669"/>
    <property type="project" value="UniProtKB-KW"/>
</dbReference>